<evidence type="ECO:0000256" key="6">
    <source>
        <dbReference type="ARBA" id="ARBA00022840"/>
    </source>
</evidence>
<keyword evidence="10" id="KW-1185">Reference proteome</keyword>
<dbReference type="InterPro" id="IPR050388">
    <property type="entry name" value="ABC_Ni/Peptide_Import"/>
</dbReference>
<dbReference type="InterPro" id="IPR003439">
    <property type="entry name" value="ABC_transporter-like_ATP-bd"/>
</dbReference>
<dbReference type="EMBL" id="UFQB01000004">
    <property type="protein sequence ID" value="SSW64079.1"/>
    <property type="molecule type" value="Genomic_DNA"/>
</dbReference>
<dbReference type="GO" id="GO:0005886">
    <property type="term" value="C:plasma membrane"/>
    <property type="evidence" value="ECO:0007669"/>
    <property type="project" value="UniProtKB-SubCell"/>
</dbReference>
<dbReference type="PROSITE" id="PS50893">
    <property type="entry name" value="ABC_TRANSPORTER_2"/>
    <property type="match status" value="2"/>
</dbReference>
<evidence type="ECO:0000256" key="5">
    <source>
        <dbReference type="ARBA" id="ARBA00022741"/>
    </source>
</evidence>
<dbReference type="GO" id="GO:0016887">
    <property type="term" value="F:ATP hydrolysis activity"/>
    <property type="evidence" value="ECO:0007669"/>
    <property type="project" value="InterPro"/>
</dbReference>
<dbReference type="Pfam" id="PF08352">
    <property type="entry name" value="oligo_HPY"/>
    <property type="match status" value="2"/>
</dbReference>
<keyword evidence="9" id="KW-0378">Hydrolase</keyword>
<comment type="similarity">
    <text evidence="2">Belongs to the ABC transporter superfamily.</text>
</comment>
<feature type="domain" description="ABC transporter" evidence="8">
    <location>
        <begin position="275"/>
        <end position="523"/>
    </location>
</feature>
<dbReference type="GO" id="GO:0015833">
    <property type="term" value="P:peptide transport"/>
    <property type="evidence" value="ECO:0007669"/>
    <property type="project" value="InterPro"/>
</dbReference>
<dbReference type="InterPro" id="IPR003593">
    <property type="entry name" value="AAA+_ATPase"/>
</dbReference>
<dbReference type="InterPro" id="IPR027417">
    <property type="entry name" value="P-loop_NTPase"/>
</dbReference>
<dbReference type="PANTHER" id="PTHR43297">
    <property type="entry name" value="OLIGOPEPTIDE TRANSPORT ATP-BINDING PROTEIN APPD"/>
    <property type="match status" value="1"/>
</dbReference>
<keyword evidence="6 9" id="KW-0067">ATP-binding</keyword>
<evidence type="ECO:0000256" key="1">
    <source>
        <dbReference type="ARBA" id="ARBA00004417"/>
    </source>
</evidence>
<dbReference type="InterPro" id="IPR017871">
    <property type="entry name" value="ABC_transporter-like_CS"/>
</dbReference>
<dbReference type="AlphaFoldDB" id="A0A446C837"/>
<keyword evidence="7" id="KW-0472">Membrane</keyword>
<dbReference type="OrthoDB" id="9802772at2"/>
<evidence type="ECO:0000313" key="9">
    <source>
        <dbReference type="EMBL" id="SSW64079.1"/>
    </source>
</evidence>
<dbReference type="GO" id="GO:0055085">
    <property type="term" value="P:transmembrane transport"/>
    <property type="evidence" value="ECO:0007669"/>
    <property type="project" value="UniProtKB-ARBA"/>
</dbReference>
<dbReference type="RefSeq" id="WP_129526692.1">
    <property type="nucleotide sequence ID" value="NZ_UFQB01000004.1"/>
</dbReference>
<dbReference type="Gene3D" id="3.40.50.300">
    <property type="entry name" value="P-loop containing nucleotide triphosphate hydrolases"/>
    <property type="match status" value="2"/>
</dbReference>
<organism evidence="9 10">
    <name type="scientific">Achromobacter agilis</name>
    <dbReference type="NCBI Taxonomy" id="1353888"/>
    <lineage>
        <taxon>Bacteria</taxon>
        <taxon>Pseudomonadati</taxon>
        <taxon>Pseudomonadota</taxon>
        <taxon>Betaproteobacteria</taxon>
        <taxon>Burkholderiales</taxon>
        <taxon>Alcaligenaceae</taxon>
        <taxon>Achromobacter</taxon>
    </lineage>
</organism>
<evidence type="ECO:0000256" key="2">
    <source>
        <dbReference type="ARBA" id="ARBA00005417"/>
    </source>
</evidence>
<accession>A0A446C837</accession>
<keyword evidence="4" id="KW-1003">Cell membrane</keyword>
<dbReference type="NCBIfam" id="NF007739">
    <property type="entry name" value="PRK10419.1"/>
    <property type="match status" value="2"/>
</dbReference>
<feature type="domain" description="ABC transporter" evidence="8">
    <location>
        <begin position="5"/>
        <end position="255"/>
    </location>
</feature>
<dbReference type="SUPFAM" id="SSF52540">
    <property type="entry name" value="P-loop containing nucleoside triphosphate hydrolases"/>
    <property type="match status" value="2"/>
</dbReference>
<reference evidence="9 10" key="1">
    <citation type="submission" date="2018-07" db="EMBL/GenBank/DDBJ databases">
        <authorList>
            <person name="Peeters C."/>
        </authorList>
    </citation>
    <scope>NUCLEOTIDE SEQUENCE [LARGE SCALE GENOMIC DNA]</scope>
    <source>
        <strain evidence="9 10">LMG 3411</strain>
    </source>
</reference>
<dbReference type="CDD" id="cd03257">
    <property type="entry name" value="ABC_NikE_OppD_transporters"/>
    <property type="match status" value="2"/>
</dbReference>
<evidence type="ECO:0000313" key="10">
    <source>
        <dbReference type="Proteomes" id="UP000289184"/>
    </source>
</evidence>
<dbReference type="EC" id="3.6.3.-" evidence="9"/>
<evidence type="ECO:0000256" key="7">
    <source>
        <dbReference type="ARBA" id="ARBA00023136"/>
    </source>
</evidence>
<evidence type="ECO:0000256" key="3">
    <source>
        <dbReference type="ARBA" id="ARBA00022448"/>
    </source>
</evidence>
<dbReference type="NCBIfam" id="NF008453">
    <property type="entry name" value="PRK11308.1"/>
    <property type="match status" value="2"/>
</dbReference>
<keyword evidence="3" id="KW-0813">Transport</keyword>
<name>A0A446C837_9BURK</name>
<proteinExistence type="inferred from homology"/>
<evidence type="ECO:0000256" key="4">
    <source>
        <dbReference type="ARBA" id="ARBA00022475"/>
    </source>
</evidence>
<dbReference type="Pfam" id="PF00005">
    <property type="entry name" value="ABC_tran"/>
    <property type="match status" value="2"/>
</dbReference>
<keyword evidence="5" id="KW-0547">Nucleotide-binding</keyword>
<protein>
    <submittedName>
        <fullName evidence="9">Glutathione import ATP-binding protein GsiA</fullName>
        <ecNumber evidence="9">3.6.3.-</ecNumber>
    </submittedName>
</protein>
<dbReference type="PANTHER" id="PTHR43297:SF2">
    <property type="entry name" value="DIPEPTIDE TRANSPORT ATP-BINDING PROTEIN DPPD"/>
    <property type="match status" value="1"/>
</dbReference>
<sequence length="532" mass="57734">MTPLLQIENLSISLPAGGDRALAVDGVSLALNPREIVCVVGESGSGKSTLAHAVLGLLPRGLRIAGGDIRLGELQLAGMPLGELRKVRGKRIAMVFQEPLSALNPLMRCGRQIGEMLRTHGMRDASQVDTRVGELLTSVGLPDHARIADSYPYQLSGGQRQRVMIAMALALEPDILIADEPTTALDVTTQAQILALIKDIQQRKGLAVLFITHDFGVVSEIADRIVVMQGGRVIESGPAQQVLRDPREAYTQSLLAAVPSFRPPPAGEVQPDALLTVRNLRKTYLRKGKWFGPAQQFPAVKGVSFDIRRGETVGLVGESGSGKSTIGRMLAGLVSVDGGEMRLRDADLLAEGAFADPARRRSVQMIFQDPYGSLNPRHTVARILTGGMRRHGMSASAAMGRARELMQLVKLDPSALDRYPHEFSGGQRQRLGFARAIAVTPELIVADEPVSALDVSVQDQVLAMLRQLKRELHLSMLFITHDLRVASQLCDRVIVLKHGEIVEQGPTAQVLESPQHEYTRELIAAVPGRSWK</sequence>
<dbReference type="GO" id="GO:0005524">
    <property type="term" value="F:ATP binding"/>
    <property type="evidence" value="ECO:0007669"/>
    <property type="project" value="UniProtKB-KW"/>
</dbReference>
<dbReference type="InterPro" id="IPR013563">
    <property type="entry name" value="Oligopep_ABC_C"/>
</dbReference>
<evidence type="ECO:0000259" key="8">
    <source>
        <dbReference type="PROSITE" id="PS50893"/>
    </source>
</evidence>
<gene>
    <name evidence="9" type="primary">gsiA_4</name>
    <name evidence="9" type="ORF">AGI3411_01426</name>
</gene>
<dbReference type="FunFam" id="3.40.50.300:FF:000016">
    <property type="entry name" value="Oligopeptide ABC transporter ATP-binding component"/>
    <property type="match status" value="1"/>
</dbReference>
<dbReference type="Proteomes" id="UP000289184">
    <property type="component" value="Unassembled WGS sequence"/>
</dbReference>
<dbReference type="PROSITE" id="PS00211">
    <property type="entry name" value="ABC_TRANSPORTER_1"/>
    <property type="match status" value="2"/>
</dbReference>
<comment type="subcellular location">
    <subcellularLocation>
        <location evidence="1">Cell inner membrane</location>
        <topology evidence="1">Peripheral membrane protein</topology>
    </subcellularLocation>
</comment>
<dbReference type="SMART" id="SM00382">
    <property type="entry name" value="AAA"/>
    <property type="match status" value="2"/>
</dbReference>